<dbReference type="PANTHER" id="PTHR11161:SF0">
    <property type="entry name" value="O-ACYLTRANSFERASE LIKE PROTEIN"/>
    <property type="match status" value="1"/>
</dbReference>
<organism evidence="2 3">
    <name type="scientific">Trichonephila inaurata madagascariensis</name>
    <dbReference type="NCBI Taxonomy" id="2747483"/>
    <lineage>
        <taxon>Eukaryota</taxon>
        <taxon>Metazoa</taxon>
        <taxon>Ecdysozoa</taxon>
        <taxon>Arthropoda</taxon>
        <taxon>Chelicerata</taxon>
        <taxon>Arachnida</taxon>
        <taxon>Araneae</taxon>
        <taxon>Araneomorphae</taxon>
        <taxon>Entelegynae</taxon>
        <taxon>Araneoidea</taxon>
        <taxon>Nephilidae</taxon>
        <taxon>Trichonephila</taxon>
        <taxon>Trichonephila inaurata</taxon>
    </lineage>
</organism>
<dbReference type="InterPro" id="IPR052728">
    <property type="entry name" value="O2_lipid_transport_reg"/>
</dbReference>
<comment type="caution">
    <text evidence="2">The sequence shown here is derived from an EMBL/GenBank/DDBJ whole genome shotgun (WGS) entry which is preliminary data.</text>
</comment>
<evidence type="ECO:0000313" key="3">
    <source>
        <dbReference type="Proteomes" id="UP000886998"/>
    </source>
</evidence>
<keyword evidence="3" id="KW-1185">Reference proteome</keyword>
<evidence type="ECO:0000313" key="2">
    <source>
        <dbReference type="EMBL" id="GFY45665.1"/>
    </source>
</evidence>
<accession>A0A8X6X2F0</accession>
<dbReference type="EMBL" id="BMAV01004955">
    <property type="protein sequence ID" value="GFY45665.1"/>
    <property type="molecule type" value="Genomic_DNA"/>
</dbReference>
<dbReference type="Proteomes" id="UP000886998">
    <property type="component" value="Unassembled WGS sequence"/>
</dbReference>
<keyword evidence="1" id="KW-1133">Transmembrane helix</keyword>
<feature type="transmembrane region" description="Helical" evidence="1">
    <location>
        <begin position="249"/>
        <end position="269"/>
    </location>
</feature>
<feature type="transmembrane region" description="Helical" evidence="1">
    <location>
        <begin position="186"/>
        <end position="203"/>
    </location>
</feature>
<evidence type="ECO:0000256" key="1">
    <source>
        <dbReference type="SAM" id="Phobius"/>
    </source>
</evidence>
<proteinExistence type="predicted"/>
<protein>
    <submittedName>
        <fullName evidence="2">Nose resistant to fluoxetine protein 6</fullName>
    </submittedName>
</protein>
<dbReference type="AlphaFoldDB" id="A0A8X6X2F0"/>
<reference evidence="2" key="1">
    <citation type="submission" date="2020-08" db="EMBL/GenBank/DDBJ databases">
        <title>Multicomponent nature underlies the extraordinary mechanical properties of spider dragline silk.</title>
        <authorList>
            <person name="Kono N."/>
            <person name="Nakamura H."/>
            <person name="Mori M."/>
            <person name="Yoshida Y."/>
            <person name="Ohtoshi R."/>
            <person name="Malay A.D."/>
            <person name="Moran D.A.P."/>
            <person name="Tomita M."/>
            <person name="Numata K."/>
            <person name="Arakawa K."/>
        </authorList>
    </citation>
    <scope>NUCLEOTIDE SEQUENCE</scope>
</reference>
<keyword evidence="1" id="KW-0472">Membrane</keyword>
<keyword evidence="1" id="KW-0812">Transmembrane</keyword>
<dbReference type="PANTHER" id="PTHR11161">
    <property type="entry name" value="O-ACYLTRANSFERASE"/>
    <property type="match status" value="1"/>
</dbReference>
<dbReference type="OrthoDB" id="6435258at2759"/>
<gene>
    <name evidence="2" type="primary">nrf-6_72</name>
    <name evidence="2" type="ORF">TNIN_381931</name>
</gene>
<sequence>MINIFYTGNILSIPELSSDHKPVKITSPASTKFSLPSPQTYKNWNIFKNGENYDTTTANSPDDVDAKIHNITEQLQLAHKLDSNPVNQSGKPFVPLYAIVLGLYAVLFSYMGSGPVWPTYSTNSVCKESWWWNLFFINNFQNIWEQCYVPAWYLAADMQLLLISPLFLISLFKTWIYVDIIYIKPVSNLSAYLIGLGLGHYLWKREICKKGRNNMIILCCGWIGFTISMWICFNVLYFSKETLLKRVVFNGFSDFFFSCGIAWIIYVCATKQGGV</sequence>
<feature type="transmembrane region" description="Helical" evidence="1">
    <location>
        <begin position="93"/>
        <end position="111"/>
    </location>
</feature>
<feature type="transmembrane region" description="Helical" evidence="1">
    <location>
        <begin position="215"/>
        <end position="237"/>
    </location>
</feature>
<name>A0A8X6X2F0_9ARAC</name>